<sequence length="86" mass="10232">MVACYSCRKSRHASSRTLLLHTQKKKISNIMIFHHLPFLSIPHKSNTQLDHLSHFCNLQEINNSSKNKIQPINWINYYNYPIIYTF</sequence>
<dbReference type="AlphaFoldDB" id="A0A2P2LX02"/>
<evidence type="ECO:0000313" key="1">
    <source>
        <dbReference type="EMBL" id="MBX22499.1"/>
    </source>
</evidence>
<accession>A0A2P2LX02</accession>
<proteinExistence type="predicted"/>
<name>A0A2P2LX02_RHIMU</name>
<protein>
    <submittedName>
        <fullName evidence="1">Uncharacterized protein MANES_11G053000</fullName>
    </submittedName>
</protein>
<organism evidence="1">
    <name type="scientific">Rhizophora mucronata</name>
    <name type="common">Asiatic mangrove</name>
    <dbReference type="NCBI Taxonomy" id="61149"/>
    <lineage>
        <taxon>Eukaryota</taxon>
        <taxon>Viridiplantae</taxon>
        <taxon>Streptophyta</taxon>
        <taxon>Embryophyta</taxon>
        <taxon>Tracheophyta</taxon>
        <taxon>Spermatophyta</taxon>
        <taxon>Magnoliopsida</taxon>
        <taxon>eudicotyledons</taxon>
        <taxon>Gunneridae</taxon>
        <taxon>Pentapetalae</taxon>
        <taxon>rosids</taxon>
        <taxon>fabids</taxon>
        <taxon>Malpighiales</taxon>
        <taxon>Rhizophoraceae</taxon>
        <taxon>Rhizophora</taxon>
    </lineage>
</organism>
<dbReference type="EMBL" id="GGEC01042015">
    <property type="protein sequence ID" value="MBX22499.1"/>
    <property type="molecule type" value="Transcribed_RNA"/>
</dbReference>
<reference evidence="1" key="1">
    <citation type="submission" date="2018-02" db="EMBL/GenBank/DDBJ databases">
        <title>Rhizophora mucronata_Transcriptome.</title>
        <authorList>
            <person name="Meera S.P."/>
            <person name="Sreeshan A."/>
            <person name="Augustine A."/>
        </authorList>
    </citation>
    <scope>NUCLEOTIDE SEQUENCE</scope>
    <source>
        <tissue evidence="1">Leaf</tissue>
    </source>
</reference>